<organism evidence="5 6">
    <name type="scientific">Chitinimonas prasina</name>
    <dbReference type="NCBI Taxonomy" id="1434937"/>
    <lineage>
        <taxon>Bacteria</taxon>
        <taxon>Pseudomonadati</taxon>
        <taxon>Pseudomonadota</taxon>
        <taxon>Betaproteobacteria</taxon>
        <taxon>Neisseriales</taxon>
        <taxon>Chitinibacteraceae</taxon>
        <taxon>Chitinimonas</taxon>
    </lineage>
</organism>
<dbReference type="Proteomes" id="UP001156706">
    <property type="component" value="Unassembled WGS sequence"/>
</dbReference>
<keyword evidence="6" id="KW-1185">Reference proteome</keyword>
<evidence type="ECO:0000256" key="3">
    <source>
        <dbReference type="ARBA" id="ARBA00023052"/>
    </source>
</evidence>
<dbReference type="EMBL" id="BSOG01000001">
    <property type="protein sequence ID" value="GLR12193.1"/>
    <property type="molecule type" value="Genomic_DNA"/>
</dbReference>
<feature type="domain" description="Transketolase N-terminal" evidence="4">
    <location>
        <begin position="28"/>
        <end position="264"/>
    </location>
</feature>
<evidence type="ECO:0000259" key="4">
    <source>
        <dbReference type="Pfam" id="PF00456"/>
    </source>
</evidence>
<name>A0ABQ5YCI2_9NEIS</name>
<evidence type="ECO:0000313" key="6">
    <source>
        <dbReference type="Proteomes" id="UP001156706"/>
    </source>
</evidence>
<dbReference type="PANTHER" id="PTHR47514:SF1">
    <property type="entry name" value="TRANSKETOLASE N-TERMINAL SECTION-RELATED"/>
    <property type="match status" value="1"/>
</dbReference>
<evidence type="ECO:0000313" key="5">
    <source>
        <dbReference type="EMBL" id="GLR12193.1"/>
    </source>
</evidence>
<evidence type="ECO:0000256" key="2">
    <source>
        <dbReference type="ARBA" id="ARBA00007131"/>
    </source>
</evidence>
<reference evidence="6" key="1">
    <citation type="journal article" date="2019" name="Int. J. Syst. Evol. Microbiol.">
        <title>The Global Catalogue of Microorganisms (GCM) 10K type strain sequencing project: providing services to taxonomists for standard genome sequencing and annotation.</title>
        <authorList>
            <consortium name="The Broad Institute Genomics Platform"/>
            <consortium name="The Broad Institute Genome Sequencing Center for Infectious Disease"/>
            <person name="Wu L."/>
            <person name="Ma J."/>
        </authorList>
    </citation>
    <scope>NUCLEOTIDE SEQUENCE [LARGE SCALE GENOMIC DNA]</scope>
    <source>
        <strain evidence="6">NBRC 110044</strain>
    </source>
</reference>
<accession>A0ABQ5YCI2</accession>
<dbReference type="Pfam" id="PF00456">
    <property type="entry name" value="Transketolase_N"/>
    <property type="match status" value="1"/>
</dbReference>
<sequence>MNMQTRIEDSDMQAPRHAAQWAPLQQKIRRTIVDLAATPTGCHIGGSLSVADILLAAFACSDREQGDEVILSKGHAAAGLYAVMYHLGELADDPVASYGAKGSILTGHPNHKIPGVRFSTGSLGHGVAYAVGWALARKMKGDLRRALVVAGDGELQEGLCWEAFQLASAQQLGNFVMVVDRNGGQNDGAVADISPLNRLDLRLQGFGFCVVELDGHDVQAMVDVIRAHDHHGGQPLAIIANTVKGKGVPAIENNPSCHYAVLRPALAHKWKEAVV</sequence>
<protein>
    <submittedName>
        <fullName evidence="5">Transketolase</fullName>
    </submittedName>
</protein>
<dbReference type="InterPro" id="IPR005474">
    <property type="entry name" value="Transketolase_N"/>
</dbReference>
<dbReference type="InterPro" id="IPR029061">
    <property type="entry name" value="THDP-binding"/>
</dbReference>
<comment type="cofactor">
    <cofactor evidence="1">
        <name>thiamine diphosphate</name>
        <dbReference type="ChEBI" id="CHEBI:58937"/>
    </cofactor>
</comment>
<evidence type="ECO:0000256" key="1">
    <source>
        <dbReference type="ARBA" id="ARBA00001964"/>
    </source>
</evidence>
<comment type="similarity">
    <text evidence="2">Belongs to the transketolase family.</text>
</comment>
<keyword evidence="3" id="KW-0786">Thiamine pyrophosphate</keyword>
<proteinExistence type="inferred from homology"/>
<dbReference type="PANTHER" id="PTHR47514">
    <property type="entry name" value="TRANSKETOLASE N-TERMINAL SECTION-RELATED"/>
    <property type="match status" value="1"/>
</dbReference>
<gene>
    <name evidence="5" type="primary">tkt1A</name>
    <name evidence="5" type="ORF">GCM10007907_09830</name>
</gene>
<comment type="caution">
    <text evidence="5">The sequence shown here is derived from an EMBL/GenBank/DDBJ whole genome shotgun (WGS) entry which is preliminary data.</text>
</comment>
<dbReference type="Gene3D" id="3.40.50.970">
    <property type="match status" value="1"/>
</dbReference>
<dbReference type="SUPFAM" id="SSF52518">
    <property type="entry name" value="Thiamin diphosphate-binding fold (THDP-binding)"/>
    <property type="match status" value="1"/>
</dbReference>